<feature type="chain" id="PRO_5040190997" evidence="1">
    <location>
        <begin position="18"/>
        <end position="142"/>
    </location>
</feature>
<dbReference type="InterPro" id="IPR036728">
    <property type="entry name" value="PBP_GOBP_sf"/>
</dbReference>
<dbReference type="Pfam" id="PF01395">
    <property type="entry name" value="PBP_GOBP"/>
    <property type="match status" value="1"/>
</dbReference>
<keyword evidence="1" id="KW-0732">Signal</keyword>
<organism evidence="2 3">
    <name type="scientific">Diabrotica balteata</name>
    <name type="common">Banded cucumber beetle</name>
    <dbReference type="NCBI Taxonomy" id="107213"/>
    <lineage>
        <taxon>Eukaryota</taxon>
        <taxon>Metazoa</taxon>
        <taxon>Ecdysozoa</taxon>
        <taxon>Arthropoda</taxon>
        <taxon>Hexapoda</taxon>
        <taxon>Insecta</taxon>
        <taxon>Pterygota</taxon>
        <taxon>Neoptera</taxon>
        <taxon>Endopterygota</taxon>
        <taxon>Coleoptera</taxon>
        <taxon>Polyphaga</taxon>
        <taxon>Cucujiformia</taxon>
        <taxon>Chrysomeloidea</taxon>
        <taxon>Chrysomelidae</taxon>
        <taxon>Galerucinae</taxon>
        <taxon>Diabroticina</taxon>
        <taxon>Diabroticites</taxon>
        <taxon>Diabrotica</taxon>
    </lineage>
</organism>
<evidence type="ECO:0000256" key="1">
    <source>
        <dbReference type="SAM" id="SignalP"/>
    </source>
</evidence>
<protein>
    <submittedName>
        <fullName evidence="2">Uncharacterized protein</fullName>
    </submittedName>
</protein>
<accession>A0A9N9T281</accession>
<dbReference type="InterPro" id="IPR006170">
    <property type="entry name" value="PBP/GOBP"/>
</dbReference>
<gene>
    <name evidence="2" type="ORF">DIABBA_LOCUS7392</name>
</gene>
<name>A0A9N9T281_DIABA</name>
<sequence length="142" mass="16702">MKLEILFITFTSLGVLSFDKNSKEELIEQSKKRETFRQECKKESGLKEVKFPTSEVADEKLTDYYFCYSKKIGLLTDDDNFDKYQLKHLSDKFNPELLPKDIGERCSTNEKVTKKHILPLLKCIKDAYLEFSKYVLRKSVLQ</sequence>
<dbReference type="OrthoDB" id="10322369at2759"/>
<dbReference type="Gene3D" id="1.10.238.20">
    <property type="entry name" value="Pheromone/general odorant binding protein domain"/>
    <property type="match status" value="1"/>
</dbReference>
<dbReference type="GO" id="GO:0005549">
    <property type="term" value="F:odorant binding"/>
    <property type="evidence" value="ECO:0007669"/>
    <property type="project" value="InterPro"/>
</dbReference>
<evidence type="ECO:0000313" key="3">
    <source>
        <dbReference type="Proteomes" id="UP001153709"/>
    </source>
</evidence>
<dbReference type="AlphaFoldDB" id="A0A9N9T281"/>
<reference evidence="2" key="1">
    <citation type="submission" date="2022-01" db="EMBL/GenBank/DDBJ databases">
        <authorList>
            <person name="King R."/>
        </authorList>
    </citation>
    <scope>NUCLEOTIDE SEQUENCE</scope>
</reference>
<feature type="signal peptide" evidence="1">
    <location>
        <begin position="1"/>
        <end position="17"/>
    </location>
</feature>
<dbReference type="Proteomes" id="UP001153709">
    <property type="component" value="Chromosome 4"/>
</dbReference>
<dbReference type="SUPFAM" id="SSF47565">
    <property type="entry name" value="Insect pheromone/odorant-binding proteins"/>
    <property type="match status" value="1"/>
</dbReference>
<evidence type="ECO:0000313" key="2">
    <source>
        <dbReference type="EMBL" id="CAG9834041.1"/>
    </source>
</evidence>
<dbReference type="EMBL" id="OU898279">
    <property type="protein sequence ID" value="CAG9834041.1"/>
    <property type="molecule type" value="Genomic_DNA"/>
</dbReference>
<keyword evidence="3" id="KW-1185">Reference proteome</keyword>
<proteinExistence type="predicted"/>